<sequence length="67" mass="7718">PIELLNKLIGDIDKPSDLLSLALTSQSFEKLLSDHLDYRIIQCSPADRRVWQHLSKHPRLAKRVKSI</sequence>
<dbReference type="AlphaFoldDB" id="A0A0C9VC97"/>
<organism evidence="1 2">
    <name type="scientific">Sphaerobolus stellatus (strain SS14)</name>
    <dbReference type="NCBI Taxonomy" id="990650"/>
    <lineage>
        <taxon>Eukaryota</taxon>
        <taxon>Fungi</taxon>
        <taxon>Dikarya</taxon>
        <taxon>Basidiomycota</taxon>
        <taxon>Agaricomycotina</taxon>
        <taxon>Agaricomycetes</taxon>
        <taxon>Phallomycetidae</taxon>
        <taxon>Geastrales</taxon>
        <taxon>Sphaerobolaceae</taxon>
        <taxon>Sphaerobolus</taxon>
    </lineage>
</organism>
<evidence type="ECO:0000313" key="2">
    <source>
        <dbReference type="Proteomes" id="UP000054279"/>
    </source>
</evidence>
<feature type="non-terminal residue" evidence="1">
    <location>
        <position position="67"/>
    </location>
</feature>
<dbReference type="HOGENOM" id="CLU_189352_0_0_1"/>
<protein>
    <recommendedName>
        <fullName evidence="3">F-box domain-containing protein</fullName>
    </recommendedName>
</protein>
<gene>
    <name evidence="1" type="ORF">M422DRAFT_101992</name>
</gene>
<reference evidence="1 2" key="1">
    <citation type="submission" date="2014-06" db="EMBL/GenBank/DDBJ databases">
        <title>Evolutionary Origins and Diversification of the Mycorrhizal Mutualists.</title>
        <authorList>
            <consortium name="DOE Joint Genome Institute"/>
            <consortium name="Mycorrhizal Genomics Consortium"/>
            <person name="Kohler A."/>
            <person name="Kuo A."/>
            <person name="Nagy L.G."/>
            <person name="Floudas D."/>
            <person name="Copeland A."/>
            <person name="Barry K.W."/>
            <person name="Cichocki N."/>
            <person name="Veneault-Fourrey C."/>
            <person name="LaButti K."/>
            <person name="Lindquist E.A."/>
            <person name="Lipzen A."/>
            <person name="Lundell T."/>
            <person name="Morin E."/>
            <person name="Murat C."/>
            <person name="Riley R."/>
            <person name="Ohm R."/>
            <person name="Sun H."/>
            <person name="Tunlid A."/>
            <person name="Henrissat B."/>
            <person name="Grigoriev I.V."/>
            <person name="Hibbett D.S."/>
            <person name="Martin F."/>
        </authorList>
    </citation>
    <scope>NUCLEOTIDE SEQUENCE [LARGE SCALE GENOMIC DNA]</scope>
    <source>
        <strain evidence="1 2">SS14</strain>
    </source>
</reference>
<evidence type="ECO:0000313" key="1">
    <source>
        <dbReference type="EMBL" id="KIJ35160.1"/>
    </source>
</evidence>
<evidence type="ECO:0008006" key="3">
    <source>
        <dbReference type="Google" id="ProtNLM"/>
    </source>
</evidence>
<dbReference type="Proteomes" id="UP000054279">
    <property type="component" value="Unassembled WGS sequence"/>
</dbReference>
<proteinExistence type="predicted"/>
<feature type="non-terminal residue" evidence="1">
    <location>
        <position position="1"/>
    </location>
</feature>
<accession>A0A0C9VC97</accession>
<dbReference type="EMBL" id="KN837191">
    <property type="protein sequence ID" value="KIJ35160.1"/>
    <property type="molecule type" value="Genomic_DNA"/>
</dbReference>
<keyword evidence="2" id="KW-1185">Reference proteome</keyword>
<name>A0A0C9VC97_SPHS4</name>